<evidence type="ECO:0000256" key="1">
    <source>
        <dbReference type="SAM" id="MobiDB-lite"/>
    </source>
</evidence>
<comment type="caution">
    <text evidence="2">The sequence shown here is derived from an EMBL/GenBank/DDBJ whole genome shotgun (WGS) entry which is preliminary data.</text>
</comment>
<evidence type="ECO:0000313" key="2">
    <source>
        <dbReference type="EMBL" id="KAF9782613.1"/>
    </source>
</evidence>
<reference evidence="2" key="1">
    <citation type="journal article" date="2020" name="Nat. Commun.">
        <title>Large-scale genome sequencing of mycorrhizal fungi provides insights into the early evolution of symbiotic traits.</title>
        <authorList>
            <person name="Miyauchi S."/>
            <person name="Kiss E."/>
            <person name="Kuo A."/>
            <person name="Drula E."/>
            <person name="Kohler A."/>
            <person name="Sanchez-Garcia M."/>
            <person name="Morin E."/>
            <person name="Andreopoulos B."/>
            <person name="Barry K.W."/>
            <person name="Bonito G."/>
            <person name="Buee M."/>
            <person name="Carver A."/>
            <person name="Chen C."/>
            <person name="Cichocki N."/>
            <person name="Clum A."/>
            <person name="Culley D."/>
            <person name="Crous P.W."/>
            <person name="Fauchery L."/>
            <person name="Girlanda M."/>
            <person name="Hayes R.D."/>
            <person name="Keri Z."/>
            <person name="LaButti K."/>
            <person name="Lipzen A."/>
            <person name="Lombard V."/>
            <person name="Magnuson J."/>
            <person name="Maillard F."/>
            <person name="Murat C."/>
            <person name="Nolan M."/>
            <person name="Ohm R.A."/>
            <person name="Pangilinan J."/>
            <person name="Pereira M.F."/>
            <person name="Perotto S."/>
            <person name="Peter M."/>
            <person name="Pfister S."/>
            <person name="Riley R."/>
            <person name="Sitrit Y."/>
            <person name="Stielow J.B."/>
            <person name="Szollosi G."/>
            <person name="Zifcakova L."/>
            <person name="Stursova M."/>
            <person name="Spatafora J.W."/>
            <person name="Tedersoo L."/>
            <person name="Vaario L.M."/>
            <person name="Yamada A."/>
            <person name="Yan M."/>
            <person name="Wang P."/>
            <person name="Xu J."/>
            <person name="Bruns T."/>
            <person name="Baldrian P."/>
            <person name="Vilgalys R."/>
            <person name="Dunand C."/>
            <person name="Henrissat B."/>
            <person name="Grigoriev I.V."/>
            <person name="Hibbett D."/>
            <person name="Nagy L.G."/>
            <person name="Martin F.M."/>
        </authorList>
    </citation>
    <scope>NUCLEOTIDE SEQUENCE</scope>
    <source>
        <strain evidence="2">UH-Tt-Lm1</strain>
    </source>
</reference>
<feature type="compositionally biased region" description="Basic and acidic residues" evidence="1">
    <location>
        <begin position="176"/>
        <end position="188"/>
    </location>
</feature>
<evidence type="ECO:0000313" key="3">
    <source>
        <dbReference type="Proteomes" id="UP000736335"/>
    </source>
</evidence>
<sequence length="300" mass="33054">MGGAPSFLVTCLGPRGRWSAAAVVTRKAATESEARHSKNRYFVYPKTRSGEAELEESSVQGDGGPPLEIIERSPAASPPQSDKTKAGSIERPTETHGNAHPPPHLQVEFITPRPPRSPERGTVVCPLTITRHVPTFVPGDFADHKTRTPGYPKSNIPGPLSRAKGDAELNSSARSFPKESKQQAKDRSFPNVARVPNFTVLINGDAKIKSAWSTFHGVGRPRFKPKFRPNAPAKLVMQTWSGDHVHEGALAPQRQIRRRVLLHKCVVLNEKSSSICTGRNSDRYLFTAVPKFPLYTKYRV</sequence>
<organism evidence="2 3">
    <name type="scientific">Thelephora terrestris</name>
    <dbReference type="NCBI Taxonomy" id="56493"/>
    <lineage>
        <taxon>Eukaryota</taxon>
        <taxon>Fungi</taxon>
        <taxon>Dikarya</taxon>
        <taxon>Basidiomycota</taxon>
        <taxon>Agaricomycotina</taxon>
        <taxon>Agaricomycetes</taxon>
        <taxon>Thelephorales</taxon>
        <taxon>Thelephoraceae</taxon>
        <taxon>Thelephora</taxon>
    </lineage>
</organism>
<feature type="region of interest" description="Disordered" evidence="1">
    <location>
        <begin position="140"/>
        <end position="188"/>
    </location>
</feature>
<gene>
    <name evidence="2" type="ORF">BJ322DRAFT_1219871</name>
</gene>
<proteinExistence type="predicted"/>
<dbReference type="EMBL" id="WIUZ02000011">
    <property type="protein sequence ID" value="KAF9782613.1"/>
    <property type="molecule type" value="Genomic_DNA"/>
</dbReference>
<dbReference type="Proteomes" id="UP000736335">
    <property type="component" value="Unassembled WGS sequence"/>
</dbReference>
<accession>A0A9P6L501</accession>
<dbReference type="AlphaFoldDB" id="A0A9P6L501"/>
<name>A0A9P6L501_9AGAM</name>
<protein>
    <submittedName>
        <fullName evidence="2">Uncharacterized protein</fullName>
    </submittedName>
</protein>
<keyword evidence="3" id="KW-1185">Reference proteome</keyword>
<feature type="region of interest" description="Disordered" evidence="1">
    <location>
        <begin position="27"/>
        <end position="120"/>
    </location>
</feature>
<reference evidence="2" key="2">
    <citation type="submission" date="2020-11" db="EMBL/GenBank/DDBJ databases">
        <authorList>
            <consortium name="DOE Joint Genome Institute"/>
            <person name="Kuo A."/>
            <person name="Miyauchi S."/>
            <person name="Kiss E."/>
            <person name="Drula E."/>
            <person name="Kohler A."/>
            <person name="Sanchez-Garcia M."/>
            <person name="Andreopoulos B."/>
            <person name="Barry K.W."/>
            <person name="Bonito G."/>
            <person name="Buee M."/>
            <person name="Carver A."/>
            <person name="Chen C."/>
            <person name="Cichocki N."/>
            <person name="Clum A."/>
            <person name="Culley D."/>
            <person name="Crous P.W."/>
            <person name="Fauchery L."/>
            <person name="Girlanda M."/>
            <person name="Hayes R."/>
            <person name="Keri Z."/>
            <person name="Labutti K."/>
            <person name="Lipzen A."/>
            <person name="Lombard V."/>
            <person name="Magnuson J."/>
            <person name="Maillard F."/>
            <person name="Morin E."/>
            <person name="Murat C."/>
            <person name="Nolan M."/>
            <person name="Ohm R."/>
            <person name="Pangilinan J."/>
            <person name="Pereira M."/>
            <person name="Perotto S."/>
            <person name="Peter M."/>
            <person name="Riley R."/>
            <person name="Sitrit Y."/>
            <person name="Stielow B."/>
            <person name="Szollosi G."/>
            <person name="Zifcakova L."/>
            <person name="Stursova M."/>
            <person name="Spatafora J.W."/>
            <person name="Tedersoo L."/>
            <person name="Vaario L.-M."/>
            <person name="Yamada A."/>
            <person name="Yan M."/>
            <person name="Wang P."/>
            <person name="Xu J."/>
            <person name="Bruns T."/>
            <person name="Baldrian P."/>
            <person name="Vilgalys R."/>
            <person name="Henrissat B."/>
            <person name="Grigoriev I.V."/>
            <person name="Hibbett D."/>
            <person name="Nagy L.G."/>
            <person name="Martin F.M."/>
        </authorList>
    </citation>
    <scope>NUCLEOTIDE SEQUENCE</scope>
    <source>
        <strain evidence="2">UH-Tt-Lm1</strain>
    </source>
</reference>